<feature type="region of interest" description="Disordered" evidence="1">
    <location>
        <begin position="71"/>
        <end position="100"/>
    </location>
</feature>
<protein>
    <recommendedName>
        <fullName evidence="2">DUF6824 domain-containing protein</fullName>
    </recommendedName>
</protein>
<feature type="compositionally biased region" description="Pro residues" evidence="1">
    <location>
        <begin position="1037"/>
        <end position="1047"/>
    </location>
</feature>
<sequence length="1061" mass="115000">MVGLARPDALRGVTVDVLRDQFALPRHGINELPADQYDDLHYDHYNHDPHDVLDLDLLPLEVRRRVHDLGDAQDLRGKGREDDRESQTEQPGGGHARRVDGSDVVIAVVPLYPEGQYRRADQERAEADEVEEDRLTRPNDRPFRVVDRPPRARDGQETLEAEEDQADYQKRAADVGHVLLGYEHARRVGADAVRHVPRRAEAGAVGTARAAPGVLRPARAGGLEEAVPLVPRGHRVHQRPAAGVRREHRLHRHVDVVLQVEARGLALPVPVEAEPAVERLELPRRQDAGDGAGVECARPLDGLDQHAHARGAARRVVGRRPARRVDEPARELPGGPAHDLVAHGQAGVPRRYARHVHGVGPHLADELVHADADGEDVRAGTPPGAAHGADPLGAARVVHARHDHVRVLPRPREFGRDGIEVEGGGTRGDLRLAQQSHAVPFRQSRERRAHAACERRILPQARDGPRPGPREGLDRLREVLGRGGERPEDRRVSLEHRRGRRAPGHEHRARLVGGRGHGARESRAVRPEPVARRDVLGPPPAGPAPSPTPSPSSASADRGTMPFPTMAPTLALLESSPNVVSDRPYLLPSTPTPHRLALISSTIISMERCWSCPVEKNLSRLLSDMGWESETYPSNVHRSSISSTSPSGPTETDAKTDGSRVDVSWPESPPRRRTRVFLVTPDAAARDSILLAAQVEAERRRRRVGHQTSSFFLGDFYCSHEEARITREISLSSASSNESSADPVMRPDESGKPEQSEAASAAKRAKLEVPPPTTTPTSDGASTQAAVVDYLSAKRAELGMPPPSSSAPMAVAVAVSDETGDGDSGGSAVALANSAGHKTSSPGNNDDNDVIINSRTRNAQYLRMIKENRTAYAKAATRSERKAIVGSLMDQWRKRGGRFLTRQKGVDAEADDGLVQKKIATALRKPKAKKAAVVPLRPGRHVLPQLSVLPQKVFLGGSDYDCDEAASLFLAKEDERAKAAAAAPSTSRGEDGRGGGRRLPGRNPPRGSASRSWKRPRRTEAGPRPGAARDTPRRRPAPPARPGPPRSSSPRTRPRPSASGG</sequence>
<feature type="region of interest" description="Disordered" evidence="1">
    <location>
        <begin position="435"/>
        <end position="565"/>
    </location>
</feature>
<proteinExistence type="predicted"/>
<accession>K0R926</accession>
<feature type="compositionally biased region" description="Low complexity" evidence="1">
    <location>
        <begin position="730"/>
        <end position="740"/>
    </location>
</feature>
<feature type="compositionally biased region" description="Pro residues" evidence="1">
    <location>
        <begin position="537"/>
        <end position="550"/>
    </location>
</feature>
<evidence type="ECO:0000259" key="2">
    <source>
        <dbReference type="Pfam" id="PF20710"/>
    </source>
</evidence>
<feature type="compositionally biased region" description="Basic and acidic residues" evidence="1">
    <location>
        <begin position="745"/>
        <end position="755"/>
    </location>
</feature>
<feature type="region of interest" description="Disordered" evidence="1">
    <location>
        <begin position="730"/>
        <end position="783"/>
    </location>
</feature>
<feature type="compositionally biased region" description="Basic and acidic residues" evidence="1">
    <location>
        <begin position="117"/>
        <end position="156"/>
    </location>
</feature>
<feature type="compositionally biased region" description="Basic and acidic residues" evidence="1">
    <location>
        <begin position="443"/>
        <end position="496"/>
    </location>
</feature>
<gene>
    <name evidence="3" type="ORF">THAOC_36022</name>
</gene>
<dbReference type="InterPro" id="IPR049227">
    <property type="entry name" value="DUF6824"/>
</dbReference>
<organism evidence="3 4">
    <name type="scientific">Thalassiosira oceanica</name>
    <name type="common">Marine diatom</name>
    <dbReference type="NCBI Taxonomy" id="159749"/>
    <lineage>
        <taxon>Eukaryota</taxon>
        <taxon>Sar</taxon>
        <taxon>Stramenopiles</taxon>
        <taxon>Ochrophyta</taxon>
        <taxon>Bacillariophyta</taxon>
        <taxon>Coscinodiscophyceae</taxon>
        <taxon>Thalassiosirophycidae</taxon>
        <taxon>Thalassiosirales</taxon>
        <taxon>Thalassiosiraceae</taxon>
        <taxon>Thalassiosira</taxon>
    </lineage>
</organism>
<reference evidence="3 4" key="1">
    <citation type="journal article" date="2012" name="Genome Biol.">
        <title>Genome and low-iron response of an oceanic diatom adapted to chronic iron limitation.</title>
        <authorList>
            <person name="Lommer M."/>
            <person name="Specht M."/>
            <person name="Roy A.S."/>
            <person name="Kraemer L."/>
            <person name="Andreson R."/>
            <person name="Gutowska M.A."/>
            <person name="Wolf J."/>
            <person name="Bergner S.V."/>
            <person name="Schilhabel M.B."/>
            <person name="Klostermeier U.C."/>
            <person name="Beiko R.G."/>
            <person name="Rosenstiel P."/>
            <person name="Hippler M."/>
            <person name="Laroche J."/>
        </authorList>
    </citation>
    <scope>NUCLEOTIDE SEQUENCE [LARGE SCALE GENOMIC DNA]</scope>
    <source>
        <strain evidence="3 4">CCMP1005</strain>
    </source>
</reference>
<dbReference type="Pfam" id="PF20710">
    <property type="entry name" value="DUF6824"/>
    <property type="match status" value="1"/>
</dbReference>
<feature type="region of interest" description="Disordered" evidence="1">
    <location>
        <begin position="979"/>
        <end position="1061"/>
    </location>
</feature>
<keyword evidence="4" id="KW-1185">Reference proteome</keyword>
<feature type="compositionally biased region" description="Basic and acidic residues" evidence="1">
    <location>
        <begin position="71"/>
        <end position="87"/>
    </location>
</feature>
<feature type="region of interest" description="Disordered" evidence="1">
    <location>
        <begin position="305"/>
        <end position="342"/>
    </location>
</feature>
<dbReference type="AlphaFoldDB" id="K0R926"/>
<feature type="region of interest" description="Disordered" evidence="1">
    <location>
        <begin position="117"/>
        <end position="164"/>
    </location>
</feature>
<dbReference type="EMBL" id="AGNL01048570">
    <property type="protein sequence ID" value="EJK45366.1"/>
    <property type="molecule type" value="Genomic_DNA"/>
</dbReference>
<feature type="compositionally biased region" description="Low complexity" evidence="1">
    <location>
        <begin position="1048"/>
        <end position="1061"/>
    </location>
</feature>
<feature type="compositionally biased region" description="Basic residues" evidence="1">
    <location>
        <begin position="497"/>
        <end position="510"/>
    </location>
</feature>
<name>K0R926_THAOC</name>
<feature type="compositionally biased region" description="Basic and acidic residues" evidence="1">
    <location>
        <begin position="518"/>
        <end position="535"/>
    </location>
</feature>
<feature type="compositionally biased region" description="Low complexity" evidence="1">
    <location>
        <begin position="639"/>
        <end position="650"/>
    </location>
</feature>
<feature type="compositionally biased region" description="Basic residues" evidence="1">
    <location>
        <begin position="308"/>
        <end position="322"/>
    </location>
</feature>
<feature type="compositionally biased region" description="Polar residues" evidence="1">
    <location>
        <begin position="836"/>
        <end position="851"/>
    </location>
</feature>
<feature type="region of interest" description="Disordered" evidence="1">
    <location>
        <begin position="817"/>
        <end position="851"/>
    </location>
</feature>
<evidence type="ECO:0000256" key="1">
    <source>
        <dbReference type="SAM" id="MobiDB-lite"/>
    </source>
</evidence>
<feature type="region of interest" description="Disordered" evidence="1">
    <location>
        <begin position="632"/>
        <end position="670"/>
    </location>
</feature>
<dbReference type="Proteomes" id="UP000266841">
    <property type="component" value="Unassembled WGS sequence"/>
</dbReference>
<feature type="domain" description="DUF6824" evidence="2">
    <location>
        <begin position="852"/>
        <end position="925"/>
    </location>
</feature>
<evidence type="ECO:0000313" key="3">
    <source>
        <dbReference type="EMBL" id="EJK45366.1"/>
    </source>
</evidence>
<evidence type="ECO:0000313" key="4">
    <source>
        <dbReference type="Proteomes" id="UP000266841"/>
    </source>
</evidence>
<comment type="caution">
    <text evidence="3">The sequence shown here is derived from an EMBL/GenBank/DDBJ whole genome shotgun (WGS) entry which is preliminary data.</text>
</comment>